<dbReference type="Gene3D" id="1.25.40.20">
    <property type="entry name" value="Ankyrin repeat-containing domain"/>
    <property type="match status" value="1"/>
</dbReference>
<keyword evidence="9" id="KW-1185">Reference proteome</keyword>
<evidence type="ECO:0000256" key="5">
    <source>
        <dbReference type="SAM" id="MobiDB-lite"/>
    </source>
</evidence>
<dbReference type="PANTHER" id="PTHR22958:SF1">
    <property type="entry name" value="GLYCEROPHOSPHOCHOLINE PHOSPHODIESTERASE GPCPD1"/>
    <property type="match status" value="1"/>
</dbReference>
<dbReference type="PANTHER" id="PTHR22958">
    <property type="entry name" value="GLYCEROPHOSPHORYL DIESTER PHOSPHODIESTERASE"/>
    <property type="match status" value="1"/>
</dbReference>
<dbReference type="EMBL" id="QEAO01000019">
    <property type="protein sequence ID" value="TPX33648.1"/>
    <property type="molecule type" value="Genomic_DNA"/>
</dbReference>
<dbReference type="Pfam" id="PF03105">
    <property type="entry name" value="SPX"/>
    <property type="match status" value="1"/>
</dbReference>
<dbReference type="OrthoDB" id="1577640at2759"/>
<evidence type="ECO:0008006" key="10">
    <source>
        <dbReference type="Google" id="ProtNLM"/>
    </source>
</evidence>
<keyword evidence="1" id="KW-0677">Repeat</keyword>
<dbReference type="PROSITE" id="PS50088">
    <property type="entry name" value="ANK_REPEAT"/>
    <property type="match status" value="3"/>
</dbReference>
<dbReference type="Pfam" id="PF03009">
    <property type="entry name" value="GDPD"/>
    <property type="match status" value="1"/>
</dbReference>
<dbReference type="InterPro" id="IPR030395">
    <property type="entry name" value="GP_PDE_dom"/>
</dbReference>
<name>A0A507C2R1_9FUNG</name>
<feature type="domain" description="SPX" evidence="6">
    <location>
        <begin position="1"/>
        <end position="169"/>
    </location>
</feature>
<feature type="domain" description="GP-PDE" evidence="7">
    <location>
        <begin position="752"/>
        <end position="1101"/>
    </location>
</feature>
<feature type="repeat" description="ANK" evidence="4">
    <location>
        <begin position="428"/>
        <end position="460"/>
    </location>
</feature>
<feature type="compositionally biased region" description="Low complexity" evidence="5">
    <location>
        <begin position="842"/>
        <end position="857"/>
    </location>
</feature>
<dbReference type="CDD" id="cd14483">
    <property type="entry name" value="SPX_PHO81_NUC-2_like"/>
    <property type="match status" value="1"/>
</dbReference>
<dbReference type="SUPFAM" id="SSF48403">
    <property type="entry name" value="Ankyrin repeat"/>
    <property type="match status" value="1"/>
</dbReference>
<sequence>MKFGKHIVAQQNDYGGVHYLNYKALKKIINSVEQIVASEYVSFTTLAAQNPPGMSNISSKESTEFTAQKTAFFFKLERELEKVNSFYLQKEAEFKVRARSLVDKKRILMARQGPQANASLMSLKDAFFQFQQDLTKLGKYVETNATGFRKILKKWDKRSKSTTQELYLSRQIEIQPCFNNEVLADLTDIAATNIAELEAIVPGTGVADSTMHMDISSSSTEQPITDDAETELTRALSVSDPIRVQQHLERRKIPGHVEDKDYLSRIFLRACSESSIECLNMLLATAEVNCNYMDDISDRTCLHETAITGRLDVMKACFTQGASIEALDVYGRKPIHYAAMYGRYDATTFLMSVGASVDPHDHDGCSPLVYSIMGGHTKCAESLIEKAANVEPASPTSPIPLSLACQYGHLEIATLLLYRGAHMIPDADGLLPLHLTARQGHDTVTKLLIEHGADVDGPDGLNGWTSIFYAASEGNLKCVQVLIAAGCRVDMKDEHSWYPWTYALWRGHVQIARLIAVAGGAVADNVAQQQAADQGLKPMAPSGLFMEDTEMTSADMDAVPPLNLPPPMIPFRIYGHNYLDKNVYLQIQFGAQQNGSGSPIKLFGSRQLSSLKLVISTRPEAGVPYSVILPLKDESEVYTFLVDELSSSAIEFDIYPTFGTRAIGQGVVLPSQIQLLVEKSWSGAGEGERIICPLYDTHLKTVGELSFDLSVVKPFHHPSLSIGGKVETYWKSTRVINNTDKTNKMGNAAGTSSSLGVGGGFSQFESAHHIQSFITASSLAEEYIHAVIQITRDGIPVVYPEWHLPIEGFSIGVSSVTFQQAKTLLTRARLNDGRVSSPSSPIHKNINNHHSTSSNNHKPIISISPESVMAGVVSADSESMRNSASARLSTAFVLSKSSRVSSAELSKLVYDSFLSLEEILTTLPSSVGVSIEIKYPTSSERQLHNLHDLLSIDDQVDMILKKVYDHASQRSIVLSSFNPSVCTAMNWKQPNYGVFYCTRCGFGTKGGLNGTEELPEPDKDRRCGSIKEAVRFAKNSNLLGVVCEATPLIQVPSLITAIKESGLIVASFGIANDDIGNVRAQESHGVDAIISDNVLRYRIEPV</sequence>
<evidence type="ECO:0000256" key="3">
    <source>
        <dbReference type="ARBA" id="ARBA00023043"/>
    </source>
</evidence>
<evidence type="ECO:0000259" key="7">
    <source>
        <dbReference type="PROSITE" id="PS51704"/>
    </source>
</evidence>
<dbReference type="Gene3D" id="3.20.20.190">
    <property type="entry name" value="Phosphatidylinositol (PI) phosphodiesterase"/>
    <property type="match status" value="1"/>
</dbReference>
<gene>
    <name evidence="8" type="ORF">SmJEL517_g03537</name>
</gene>
<keyword evidence="3 4" id="KW-0040">ANK repeat</keyword>
<dbReference type="InterPro" id="IPR002110">
    <property type="entry name" value="Ankyrin_rpt"/>
</dbReference>
<dbReference type="Proteomes" id="UP000319731">
    <property type="component" value="Unassembled WGS sequence"/>
</dbReference>
<dbReference type="PROSITE" id="PS50297">
    <property type="entry name" value="ANK_REP_REGION"/>
    <property type="match status" value="3"/>
</dbReference>
<evidence type="ECO:0000259" key="6">
    <source>
        <dbReference type="PROSITE" id="PS51382"/>
    </source>
</evidence>
<dbReference type="AlphaFoldDB" id="A0A507C2R1"/>
<evidence type="ECO:0000256" key="2">
    <source>
        <dbReference type="ARBA" id="ARBA00022801"/>
    </source>
</evidence>
<accession>A0A507C2R1</accession>
<comment type="caution">
    <text evidence="8">The sequence shown here is derived from an EMBL/GenBank/DDBJ whole genome shotgun (WGS) entry which is preliminary data.</text>
</comment>
<dbReference type="GO" id="GO:0046475">
    <property type="term" value="P:glycerophospholipid catabolic process"/>
    <property type="evidence" value="ECO:0007669"/>
    <property type="project" value="TreeGrafter"/>
</dbReference>
<protein>
    <recommendedName>
        <fullName evidence="10">GP-PDE domain-containing protein</fullName>
    </recommendedName>
</protein>
<feature type="repeat" description="ANK" evidence="4">
    <location>
        <begin position="330"/>
        <end position="362"/>
    </location>
</feature>
<keyword evidence="2" id="KW-0378">Hydrolase</keyword>
<dbReference type="InterPro" id="IPR036770">
    <property type="entry name" value="Ankyrin_rpt-contain_sf"/>
</dbReference>
<dbReference type="STRING" id="1806994.A0A507C2R1"/>
<feature type="region of interest" description="Disordered" evidence="5">
    <location>
        <begin position="835"/>
        <end position="857"/>
    </location>
</feature>
<dbReference type="InterPro" id="IPR017946">
    <property type="entry name" value="PLC-like_Pdiesterase_TIM-brl"/>
</dbReference>
<proteinExistence type="predicted"/>
<organism evidence="8 9">
    <name type="scientific">Synchytrium microbalum</name>
    <dbReference type="NCBI Taxonomy" id="1806994"/>
    <lineage>
        <taxon>Eukaryota</taxon>
        <taxon>Fungi</taxon>
        <taxon>Fungi incertae sedis</taxon>
        <taxon>Chytridiomycota</taxon>
        <taxon>Chytridiomycota incertae sedis</taxon>
        <taxon>Chytridiomycetes</taxon>
        <taxon>Synchytriales</taxon>
        <taxon>Synchytriaceae</taxon>
        <taxon>Synchytrium</taxon>
    </lineage>
</organism>
<evidence type="ECO:0000256" key="1">
    <source>
        <dbReference type="ARBA" id="ARBA00022737"/>
    </source>
</evidence>
<dbReference type="GeneID" id="42004762"/>
<reference evidence="8 9" key="1">
    <citation type="journal article" date="2019" name="Sci. Rep.">
        <title>Comparative genomics of chytrid fungi reveal insights into the obligate biotrophic and pathogenic lifestyle of Synchytrium endobioticum.</title>
        <authorList>
            <person name="van de Vossenberg B.T.L.H."/>
            <person name="Warris S."/>
            <person name="Nguyen H.D.T."/>
            <person name="van Gent-Pelzer M.P.E."/>
            <person name="Joly D.L."/>
            <person name="van de Geest H.C."/>
            <person name="Bonants P.J.M."/>
            <person name="Smith D.S."/>
            <person name="Levesque C.A."/>
            <person name="van der Lee T.A.J."/>
        </authorList>
    </citation>
    <scope>NUCLEOTIDE SEQUENCE [LARGE SCALE GENOMIC DNA]</scope>
    <source>
        <strain evidence="8 9">JEL517</strain>
    </source>
</reference>
<evidence type="ECO:0000313" key="9">
    <source>
        <dbReference type="Proteomes" id="UP000319731"/>
    </source>
</evidence>
<dbReference type="PROSITE" id="PS51382">
    <property type="entry name" value="SPX"/>
    <property type="match status" value="1"/>
</dbReference>
<evidence type="ECO:0000313" key="8">
    <source>
        <dbReference type="EMBL" id="TPX33648.1"/>
    </source>
</evidence>
<dbReference type="Pfam" id="PF12796">
    <property type="entry name" value="Ank_2"/>
    <property type="match status" value="2"/>
</dbReference>
<dbReference type="RefSeq" id="XP_031024590.1">
    <property type="nucleotide sequence ID" value="XM_031169465.1"/>
</dbReference>
<dbReference type="SUPFAM" id="SSF51695">
    <property type="entry name" value="PLC-like phosphodiesterases"/>
    <property type="match status" value="1"/>
</dbReference>
<feature type="repeat" description="ANK" evidence="4">
    <location>
        <begin position="462"/>
        <end position="494"/>
    </location>
</feature>
<evidence type="ECO:0000256" key="4">
    <source>
        <dbReference type="PROSITE-ProRule" id="PRU00023"/>
    </source>
</evidence>
<dbReference type="GO" id="GO:0008081">
    <property type="term" value="F:phosphoric diester hydrolase activity"/>
    <property type="evidence" value="ECO:0007669"/>
    <property type="project" value="InterPro"/>
</dbReference>
<dbReference type="InterPro" id="IPR057506">
    <property type="entry name" value="C2_GPCPD1"/>
</dbReference>
<dbReference type="SMART" id="SM00248">
    <property type="entry name" value="ANK"/>
    <property type="match status" value="8"/>
</dbReference>
<dbReference type="Pfam" id="PF25329">
    <property type="entry name" value="C2_GDE1"/>
    <property type="match status" value="1"/>
</dbReference>
<dbReference type="InterPro" id="IPR051578">
    <property type="entry name" value="GDPD"/>
</dbReference>
<dbReference type="InterPro" id="IPR004331">
    <property type="entry name" value="SPX_dom"/>
</dbReference>
<dbReference type="PROSITE" id="PS51704">
    <property type="entry name" value="GP_PDE"/>
    <property type="match status" value="1"/>
</dbReference>